<evidence type="ECO:0000256" key="1">
    <source>
        <dbReference type="ARBA" id="ARBA00005773"/>
    </source>
</evidence>
<reference evidence="3" key="1">
    <citation type="submission" date="2022-11" db="EMBL/GenBank/DDBJ databases">
        <title>Centuries of genome instability and evolution in soft-shell clam transmissible cancer (bioRxiv).</title>
        <authorList>
            <person name="Hart S.F.M."/>
            <person name="Yonemitsu M.A."/>
            <person name="Giersch R.M."/>
            <person name="Beal B.F."/>
            <person name="Arriagada G."/>
            <person name="Davis B.W."/>
            <person name="Ostrander E.A."/>
            <person name="Goff S.P."/>
            <person name="Metzger M.J."/>
        </authorList>
    </citation>
    <scope>NUCLEOTIDE SEQUENCE</scope>
    <source>
        <strain evidence="3">MELC-2E11</strain>
        <tissue evidence="3">Siphon/mantle</tissue>
    </source>
</reference>
<gene>
    <name evidence="3" type="ORF">MAR_014407</name>
</gene>
<feature type="transmembrane region" description="Helical" evidence="2">
    <location>
        <begin position="7"/>
        <end position="27"/>
    </location>
</feature>
<evidence type="ECO:0000313" key="3">
    <source>
        <dbReference type="EMBL" id="WAR28703.1"/>
    </source>
</evidence>
<dbReference type="Proteomes" id="UP001164746">
    <property type="component" value="Chromosome 15"/>
</dbReference>
<dbReference type="Pfam" id="PF01770">
    <property type="entry name" value="Folate_carrier"/>
    <property type="match status" value="1"/>
</dbReference>
<protein>
    <submittedName>
        <fullName evidence="3">Uncharacterized protein</fullName>
    </submittedName>
</protein>
<proteinExistence type="inferred from homology"/>
<comment type="similarity">
    <text evidence="1">Belongs to the reduced folate carrier (RFC) transporter (TC 2.A.48) family.</text>
</comment>
<sequence length="76" mass="8459">MTIASMILSYRPCAVLAVGFLPVNWSVPGRCELVTTVVCGLNAIFLLIMSKTSSIWVCYVIFFRSTYQFVLVIAAY</sequence>
<organism evidence="3 4">
    <name type="scientific">Mya arenaria</name>
    <name type="common">Soft-shell clam</name>
    <dbReference type="NCBI Taxonomy" id="6604"/>
    <lineage>
        <taxon>Eukaryota</taxon>
        <taxon>Metazoa</taxon>
        <taxon>Spiralia</taxon>
        <taxon>Lophotrochozoa</taxon>
        <taxon>Mollusca</taxon>
        <taxon>Bivalvia</taxon>
        <taxon>Autobranchia</taxon>
        <taxon>Heteroconchia</taxon>
        <taxon>Euheterodonta</taxon>
        <taxon>Imparidentia</taxon>
        <taxon>Neoheterodontei</taxon>
        <taxon>Myida</taxon>
        <taxon>Myoidea</taxon>
        <taxon>Myidae</taxon>
        <taxon>Mya</taxon>
    </lineage>
</organism>
<dbReference type="EMBL" id="CP111026">
    <property type="protein sequence ID" value="WAR28703.1"/>
    <property type="molecule type" value="Genomic_DNA"/>
</dbReference>
<keyword evidence="4" id="KW-1185">Reference proteome</keyword>
<feature type="non-terminal residue" evidence="3">
    <location>
        <position position="1"/>
    </location>
</feature>
<keyword evidence="2" id="KW-0812">Transmembrane</keyword>
<keyword evidence="2" id="KW-1133">Transmembrane helix</keyword>
<dbReference type="InterPro" id="IPR002666">
    <property type="entry name" value="Folate_carrier"/>
</dbReference>
<accession>A0ABY7G6A4</accession>
<evidence type="ECO:0000256" key="2">
    <source>
        <dbReference type="SAM" id="Phobius"/>
    </source>
</evidence>
<evidence type="ECO:0000313" key="4">
    <source>
        <dbReference type="Proteomes" id="UP001164746"/>
    </source>
</evidence>
<name>A0ABY7G6A4_MYAAR</name>
<keyword evidence="2" id="KW-0472">Membrane</keyword>